<evidence type="ECO:0000313" key="1">
    <source>
        <dbReference type="Proteomes" id="UP000887576"/>
    </source>
</evidence>
<organism evidence="1 2">
    <name type="scientific">Panagrolaimus sp. JU765</name>
    <dbReference type="NCBI Taxonomy" id="591449"/>
    <lineage>
        <taxon>Eukaryota</taxon>
        <taxon>Metazoa</taxon>
        <taxon>Ecdysozoa</taxon>
        <taxon>Nematoda</taxon>
        <taxon>Chromadorea</taxon>
        <taxon>Rhabditida</taxon>
        <taxon>Tylenchina</taxon>
        <taxon>Panagrolaimomorpha</taxon>
        <taxon>Panagrolaimoidea</taxon>
        <taxon>Panagrolaimidae</taxon>
        <taxon>Panagrolaimus</taxon>
    </lineage>
</organism>
<dbReference type="WBParaSite" id="JU765_v2.g4831.t2">
    <property type="protein sequence ID" value="JU765_v2.g4831.t2"/>
    <property type="gene ID" value="JU765_v2.g4831"/>
</dbReference>
<dbReference type="Proteomes" id="UP000887576">
    <property type="component" value="Unplaced"/>
</dbReference>
<accession>A0AC34RAF1</accession>
<protein>
    <submittedName>
        <fullName evidence="2">Uncharacterized protein</fullName>
    </submittedName>
</protein>
<proteinExistence type="predicted"/>
<reference evidence="2" key="1">
    <citation type="submission" date="2022-11" db="UniProtKB">
        <authorList>
            <consortium name="WormBaseParasite"/>
        </authorList>
    </citation>
    <scope>IDENTIFICATION</scope>
</reference>
<evidence type="ECO:0000313" key="2">
    <source>
        <dbReference type="WBParaSite" id="JU765_v2.g4831.t2"/>
    </source>
</evidence>
<name>A0AC34RAF1_9BILA</name>
<sequence length="63" mass="6970">MTDAHFFSPSLFRDSNTTVWKSVSGLLFSGAYEYIAFEVRSLKANEVIGIDSFGLTEFLGGKN</sequence>